<evidence type="ECO:0000256" key="7">
    <source>
        <dbReference type="RuleBase" id="RU363032"/>
    </source>
</evidence>
<dbReference type="AlphaFoldDB" id="A0A0F0L5P2"/>
<keyword evidence="4 7" id="KW-0812">Transmembrane</keyword>
<sequence>MSASIPQLPMRRRSIGAKSARVIGDVGLFIGVALLLIPFAFAVLTAIRPAADVSASPLGWPEHLTLDNVVDAFVRLNYLQSAANTVIILVASATLTVILGAMASYPLSRVTRSWSSGTYRLFIIGTTIPIFVLIAPLYLLVRDLHLLGTHVSVILIYTAMNLPIAVFFYTSFMRQVPQELEEAAAIDGAGPLRIFFTVIFPLLNPVTATLITYVSLAVWNDLIIPLVFLQGEQNRTIMANAYALIDPNTVEPTTLFPAALLGALPLILVFSWLQRYVVAGMSAGAVKS</sequence>
<comment type="subcellular location">
    <subcellularLocation>
        <location evidence="1 7">Cell membrane</location>
        <topology evidence="1 7">Multi-pass membrane protein</topology>
    </subcellularLocation>
</comment>
<feature type="transmembrane region" description="Helical" evidence="7">
    <location>
        <begin position="194"/>
        <end position="219"/>
    </location>
</feature>
<evidence type="ECO:0000256" key="1">
    <source>
        <dbReference type="ARBA" id="ARBA00004651"/>
    </source>
</evidence>
<feature type="transmembrane region" description="Helical" evidence="7">
    <location>
        <begin position="254"/>
        <end position="273"/>
    </location>
</feature>
<dbReference type="GO" id="GO:0005886">
    <property type="term" value="C:plasma membrane"/>
    <property type="evidence" value="ECO:0007669"/>
    <property type="project" value="UniProtKB-SubCell"/>
</dbReference>
<feature type="transmembrane region" description="Helical" evidence="7">
    <location>
        <begin position="119"/>
        <end position="141"/>
    </location>
</feature>
<dbReference type="PANTHER" id="PTHR32243:SF24">
    <property type="entry name" value="DIACETYLCHITOBIOSE UPTAKE SYSTEM PERMEASE PROTEIN NGCG"/>
    <property type="match status" value="1"/>
</dbReference>
<dbReference type="PROSITE" id="PS50928">
    <property type="entry name" value="ABC_TM1"/>
    <property type="match status" value="1"/>
</dbReference>
<feature type="transmembrane region" description="Helical" evidence="7">
    <location>
        <begin position="21"/>
        <end position="47"/>
    </location>
</feature>
<keyword evidence="3" id="KW-1003">Cell membrane</keyword>
<dbReference type="Gene3D" id="1.10.3720.10">
    <property type="entry name" value="MetI-like"/>
    <property type="match status" value="1"/>
</dbReference>
<gene>
    <name evidence="9" type="primary">ycjP_2</name>
    <name evidence="9" type="ORF">RN51_00102</name>
</gene>
<evidence type="ECO:0000313" key="9">
    <source>
        <dbReference type="EMBL" id="KJL26841.1"/>
    </source>
</evidence>
<dbReference type="SUPFAM" id="SSF161098">
    <property type="entry name" value="MetI-like"/>
    <property type="match status" value="1"/>
</dbReference>
<evidence type="ECO:0000259" key="8">
    <source>
        <dbReference type="PROSITE" id="PS50928"/>
    </source>
</evidence>
<protein>
    <submittedName>
        <fullName evidence="9">Inner membrane ABC transporter permease protein YcjP</fullName>
    </submittedName>
</protein>
<dbReference type="PATRIC" id="fig|82380.10.peg.100"/>
<dbReference type="Pfam" id="PF00528">
    <property type="entry name" value="BPD_transp_1"/>
    <property type="match status" value="1"/>
</dbReference>
<proteinExistence type="inferred from homology"/>
<evidence type="ECO:0000313" key="10">
    <source>
        <dbReference type="Proteomes" id="UP000033725"/>
    </source>
</evidence>
<reference evidence="9 10" key="1">
    <citation type="submission" date="2015-02" db="EMBL/GenBank/DDBJ databases">
        <title>Draft genome sequences of ten Microbacterium spp. with emphasis on heavy metal contaminated environments.</title>
        <authorList>
            <person name="Corretto E."/>
        </authorList>
    </citation>
    <scope>NUCLEOTIDE SEQUENCE [LARGE SCALE GENOMIC DNA]</scope>
    <source>
        <strain evidence="9 10">BEL163</strain>
    </source>
</reference>
<evidence type="ECO:0000256" key="2">
    <source>
        <dbReference type="ARBA" id="ARBA00022448"/>
    </source>
</evidence>
<feature type="transmembrane region" description="Helical" evidence="7">
    <location>
        <begin position="86"/>
        <end position="107"/>
    </location>
</feature>
<keyword evidence="6 7" id="KW-0472">Membrane</keyword>
<dbReference type="RefSeq" id="WP_045262095.1">
    <property type="nucleotide sequence ID" value="NZ_JYIV01000008.1"/>
</dbReference>
<dbReference type="InterPro" id="IPR000515">
    <property type="entry name" value="MetI-like"/>
</dbReference>
<feature type="domain" description="ABC transmembrane type-1" evidence="8">
    <location>
        <begin position="82"/>
        <end position="274"/>
    </location>
</feature>
<accession>A0A0F0L5P2</accession>
<evidence type="ECO:0000256" key="6">
    <source>
        <dbReference type="ARBA" id="ARBA00023136"/>
    </source>
</evidence>
<name>A0A0F0L5P2_9MICO</name>
<dbReference type="Proteomes" id="UP000033725">
    <property type="component" value="Unassembled WGS sequence"/>
</dbReference>
<keyword evidence="5 7" id="KW-1133">Transmembrane helix</keyword>
<evidence type="ECO:0000256" key="3">
    <source>
        <dbReference type="ARBA" id="ARBA00022475"/>
    </source>
</evidence>
<comment type="similarity">
    <text evidence="7">Belongs to the binding-protein-dependent transport system permease family.</text>
</comment>
<dbReference type="GO" id="GO:0055085">
    <property type="term" value="P:transmembrane transport"/>
    <property type="evidence" value="ECO:0007669"/>
    <property type="project" value="InterPro"/>
</dbReference>
<organism evidence="9 10">
    <name type="scientific">Microbacterium oxydans</name>
    <dbReference type="NCBI Taxonomy" id="82380"/>
    <lineage>
        <taxon>Bacteria</taxon>
        <taxon>Bacillati</taxon>
        <taxon>Actinomycetota</taxon>
        <taxon>Actinomycetes</taxon>
        <taxon>Micrococcales</taxon>
        <taxon>Microbacteriaceae</taxon>
        <taxon>Microbacterium</taxon>
    </lineage>
</organism>
<dbReference type="InterPro" id="IPR050901">
    <property type="entry name" value="BP-dep_ABC_trans_perm"/>
</dbReference>
<evidence type="ECO:0000256" key="5">
    <source>
        <dbReference type="ARBA" id="ARBA00022989"/>
    </source>
</evidence>
<dbReference type="InterPro" id="IPR035906">
    <property type="entry name" value="MetI-like_sf"/>
</dbReference>
<keyword evidence="2 7" id="KW-0813">Transport</keyword>
<feature type="transmembrane region" description="Helical" evidence="7">
    <location>
        <begin position="153"/>
        <end position="173"/>
    </location>
</feature>
<dbReference type="PANTHER" id="PTHR32243">
    <property type="entry name" value="MALTOSE TRANSPORT SYSTEM PERMEASE-RELATED"/>
    <property type="match status" value="1"/>
</dbReference>
<dbReference type="CDD" id="cd06261">
    <property type="entry name" value="TM_PBP2"/>
    <property type="match status" value="1"/>
</dbReference>
<dbReference type="OrthoDB" id="3521657at2"/>
<evidence type="ECO:0000256" key="4">
    <source>
        <dbReference type="ARBA" id="ARBA00022692"/>
    </source>
</evidence>
<comment type="caution">
    <text evidence="9">The sequence shown here is derived from an EMBL/GenBank/DDBJ whole genome shotgun (WGS) entry which is preliminary data.</text>
</comment>
<dbReference type="EMBL" id="JYIV01000008">
    <property type="protein sequence ID" value="KJL26841.1"/>
    <property type="molecule type" value="Genomic_DNA"/>
</dbReference>